<keyword evidence="3" id="KW-0963">Cytoplasm</keyword>
<comment type="similarity">
    <text evidence="3">Belongs to the Maf family. YhdE subfamily.</text>
</comment>
<gene>
    <name evidence="4" type="ORF">GQ588_12940</name>
</gene>
<dbReference type="GO" id="GO:0047429">
    <property type="term" value="F:nucleoside triphosphate diphosphatase activity"/>
    <property type="evidence" value="ECO:0007669"/>
    <property type="project" value="UniProtKB-EC"/>
</dbReference>
<feature type="site" description="Important for substrate specificity" evidence="3">
    <location>
        <position position="163"/>
    </location>
</feature>
<feature type="site" description="Important for substrate specificity" evidence="3">
    <location>
        <position position="11"/>
    </location>
</feature>
<evidence type="ECO:0000313" key="4">
    <source>
        <dbReference type="EMBL" id="QHA01481.1"/>
    </source>
</evidence>
<dbReference type="NCBIfam" id="TIGR00172">
    <property type="entry name" value="maf"/>
    <property type="match status" value="1"/>
</dbReference>
<dbReference type="EC" id="3.6.1.9" evidence="3"/>
<dbReference type="InterPro" id="IPR003697">
    <property type="entry name" value="Maf-like"/>
</dbReference>
<accession>A0A857DL79</accession>
<sequence>MMLILASASPRRRELLEEWGYDFRLVSAPVDEYLPPDVWPETGVQDLARRKALSGFEAWLDLSGSADDLVLGADTIVVLDHIVLGKPADEEEAERMLLNLSGKTHRVMTAIALAAMDKVRQQISVETAVEITTVSFRELKVQEIKDYITTGEPMDKAAAYGIQGGAAGFVTAVSGSWSNVVGLPMELLVRKLGDKGISPKK</sequence>
<keyword evidence="2 3" id="KW-0378">Hydrolase</keyword>
<comment type="function">
    <text evidence="3">Nucleoside triphosphate pyrophosphatase that hydrolyzes dTTP and UTP. May have a dual role in cell division arrest and in preventing the incorporation of modified nucleotides into cellular nucleic acids.</text>
</comment>
<keyword evidence="3" id="KW-0546">Nucleotide metabolism</keyword>
<comment type="subcellular location">
    <subcellularLocation>
        <location evidence="3">Cytoplasm</location>
    </subcellularLocation>
</comment>
<dbReference type="Gene3D" id="3.90.950.10">
    <property type="match status" value="1"/>
</dbReference>
<feature type="site" description="Important for substrate specificity" evidence="3">
    <location>
        <position position="75"/>
    </location>
</feature>
<dbReference type="PIRSF" id="PIRSF006305">
    <property type="entry name" value="Maf"/>
    <property type="match status" value="1"/>
</dbReference>
<feature type="active site" description="Proton acceptor" evidence="3">
    <location>
        <position position="74"/>
    </location>
</feature>
<name>A0A857DL79_9FIRM</name>
<dbReference type="PANTHER" id="PTHR43213:SF5">
    <property type="entry name" value="BIFUNCTIONAL DTTP_UTP PYROPHOSPHATASE_METHYLTRANSFERASE PROTEIN-RELATED"/>
    <property type="match status" value="1"/>
</dbReference>
<dbReference type="Pfam" id="PF02545">
    <property type="entry name" value="Maf"/>
    <property type="match status" value="1"/>
</dbReference>
<dbReference type="HAMAP" id="MF_00528">
    <property type="entry name" value="Maf"/>
    <property type="match status" value="1"/>
</dbReference>
<dbReference type="PANTHER" id="PTHR43213">
    <property type="entry name" value="BIFUNCTIONAL DTTP/UTP PYROPHOSPHATASE/METHYLTRANSFERASE PROTEIN-RELATED"/>
    <property type="match status" value="1"/>
</dbReference>
<evidence type="ECO:0000256" key="2">
    <source>
        <dbReference type="ARBA" id="ARBA00022801"/>
    </source>
</evidence>
<reference evidence="4 5" key="1">
    <citation type="submission" date="2019-12" db="EMBL/GenBank/DDBJ databases">
        <title>Sequence classification of anaerobic respiratory reductive dehalogenases: First we see many, then we see few.</title>
        <authorList>
            <person name="Molenda O."/>
            <person name="Puentes Jacome L.A."/>
            <person name="Cao X."/>
            <person name="Nesbo C.L."/>
            <person name="Tang S."/>
            <person name="Morson N."/>
            <person name="Patron J."/>
            <person name="Lomheim L."/>
            <person name="Wishart D.S."/>
            <person name="Edwards E.A."/>
        </authorList>
    </citation>
    <scope>NUCLEOTIDE SEQUENCE [LARGE SCALE GENOMIC DNA]</scope>
    <source>
        <strain evidence="4 5">12DCA</strain>
    </source>
</reference>
<dbReference type="GO" id="GO:0005737">
    <property type="term" value="C:cytoplasm"/>
    <property type="evidence" value="ECO:0007669"/>
    <property type="project" value="UniProtKB-SubCell"/>
</dbReference>
<protein>
    <recommendedName>
        <fullName evidence="3">dTTP/UTP pyrophosphatase</fullName>
        <shortName evidence="3">dTTPase/UTPase</shortName>
        <ecNumber evidence="3">3.6.1.9</ecNumber>
    </recommendedName>
    <alternativeName>
        <fullName evidence="3">Nucleoside triphosphate pyrophosphatase</fullName>
    </alternativeName>
    <alternativeName>
        <fullName evidence="3">Nucleotide pyrophosphatase</fullName>
        <shortName evidence="3">Nucleotide PPase</shortName>
    </alternativeName>
</protein>
<dbReference type="CDD" id="cd00555">
    <property type="entry name" value="Maf"/>
    <property type="match status" value="1"/>
</dbReference>
<evidence type="ECO:0000256" key="3">
    <source>
        <dbReference type="HAMAP-Rule" id="MF_00528"/>
    </source>
</evidence>
<dbReference type="SUPFAM" id="SSF52972">
    <property type="entry name" value="ITPase-like"/>
    <property type="match status" value="1"/>
</dbReference>
<dbReference type="RefSeq" id="WP_051408119.1">
    <property type="nucleotide sequence ID" value="NZ_CP046996.1"/>
</dbReference>
<organism evidence="4 5">
    <name type="scientific">Dehalobacter restrictus</name>
    <dbReference type="NCBI Taxonomy" id="55583"/>
    <lineage>
        <taxon>Bacteria</taxon>
        <taxon>Bacillati</taxon>
        <taxon>Bacillota</taxon>
        <taxon>Clostridia</taxon>
        <taxon>Eubacteriales</taxon>
        <taxon>Desulfitobacteriaceae</taxon>
        <taxon>Dehalobacter</taxon>
    </lineage>
</organism>
<comment type="caution">
    <text evidence="3">Lacks conserved residue(s) required for the propagation of feature annotation.</text>
</comment>
<evidence type="ECO:0000256" key="1">
    <source>
        <dbReference type="ARBA" id="ARBA00001968"/>
    </source>
</evidence>
<dbReference type="EMBL" id="CP046996">
    <property type="protein sequence ID" value="QHA01481.1"/>
    <property type="molecule type" value="Genomic_DNA"/>
</dbReference>
<evidence type="ECO:0000313" key="5">
    <source>
        <dbReference type="Proteomes" id="UP000430508"/>
    </source>
</evidence>
<comment type="catalytic activity">
    <reaction evidence="3">
        <text>UTP + H2O = UMP + diphosphate + H(+)</text>
        <dbReference type="Rhea" id="RHEA:29395"/>
        <dbReference type="ChEBI" id="CHEBI:15377"/>
        <dbReference type="ChEBI" id="CHEBI:15378"/>
        <dbReference type="ChEBI" id="CHEBI:33019"/>
        <dbReference type="ChEBI" id="CHEBI:46398"/>
        <dbReference type="ChEBI" id="CHEBI:57865"/>
        <dbReference type="EC" id="3.6.1.9"/>
    </reaction>
</comment>
<comment type="catalytic activity">
    <reaction evidence="3">
        <text>dTTP + H2O = dTMP + diphosphate + H(+)</text>
        <dbReference type="Rhea" id="RHEA:28534"/>
        <dbReference type="ChEBI" id="CHEBI:15377"/>
        <dbReference type="ChEBI" id="CHEBI:15378"/>
        <dbReference type="ChEBI" id="CHEBI:33019"/>
        <dbReference type="ChEBI" id="CHEBI:37568"/>
        <dbReference type="ChEBI" id="CHEBI:63528"/>
        <dbReference type="EC" id="3.6.1.9"/>
    </reaction>
</comment>
<dbReference type="AlphaFoldDB" id="A0A857DL79"/>
<comment type="cofactor">
    <cofactor evidence="1 3">
        <name>a divalent metal cation</name>
        <dbReference type="ChEBI" id="CHEBI:60240"/>
    </cofactor>
</comment>
<dbReference type="InterPro" id="IPR029001">
    <property type="entry name" value="ITPase-like_fam"/>
</dbReference>
<dbReference type="GO" id="GO:0009117">
    <property type="term" value="P:nucleotide metabolic process"/>
    <property type="evidence" value="ECO:0007669"/>
    <property type="project" value="UniProtKB-KW"/>
</dbReference>
<proteinExistence type="inferred from homology"/>
<dbReference type="Proteomes" id="UP000430508">
    <property type="component" value="Chromosome"/>
</dbReference>